<evidence type="ECO:0000313" key="2">
    <source>
        <dbReference type="Proteomes" id="UP000220034"/>
    </source>
</evidence>
<proteinExistence type="predicted"/>
<protein>
    <recommendedName>
        <fullName evidence="3">DUF2855 domain-containing protein</fullName>
    </recommendedName>
</protein>
<dbReference type="Proteomes" id="UP000220034">
    <property type="component" value="Unassembled WGS sequence"/>
</dbReference>
<name>A0A2C9CVI7_9RHOB</name>
<evidence type="ECO:0008006" key="3">
    <source>
        <dbReference type="Google" id="ProtNLM"/>
    </source>
</evidence>
<keyword evidence="2" id="KW-1185">Reference proteome</keyword>
<dbReference type="EMBL" id="OCTN01000009">
    <property type="protein sequence ID" value="SOH95282.1"/>
    <property type="molecule type" value="Genomic_DNA"/>
</dbReference>
<dbReference type="Pfam" id="PF11017">
    <property type="entry name" value="DUF2855"/>
    <property type="match status" value="1"/>
</dbReference>
<dbReference type="AlphaFoldDB" id="A0A2C9CVI7"/>
<evidence type="ECO:0000313" key="1">
    <source>
        <dbReference type="EMBL" id="SOH95282.1"/>
    </source>
</evidence>
<accession>A0A2C9CVI7</accession>
<dbReference type="InterPro" id="IPR021276">
    <property type="entry name" value="DUF2855"/>
</dbReference>
<dbReference type="OrthoDB" id="8953110at2"/>
<dbReference type="RefSeq" id="WP_097931647.1">
    <property type="nucleotide sequence ID" value="NZ_OCTN01000009.1"/>
</dbReference>
<organism evidence="1 2">
    <name type="scientific">Pontivivens marinum</name>
    <dbReference type="NCBI Taxonomy" id="1690039"/>
    <lineage>
        <taxon>Bacteria</taxon>
        <taxon>Pseudomonadati</taxon>
        <taxon>Pseudomonadota</taxon>
        <taxon>Alphaproteobacteria</taxon>
        <taxon>Rhodobacterales</taxon>
        <taxon>Paracoccaceae</taxon>
        <taxon>Pontivivens</taxon>
    </lineage>
</organism>
<gene>
    <name evidence="1" type="ORF">SAMN06273572_10941</name>
</gene>
<sequence length="359" mass="39023">MAEFQVQRDALTQTRIVAERVTPDAPLAEGEVLVKVDLFAFTSNNMTYGQVGDQLAYWQFFPVAQSGWGVLPVWGFADVVATNAQGVEVGERLYGYFPPAQYLTLQPGRSGAGYLIDATPHRRKLPVGYNTYTRVLAEPHYDPANDAMRALLFPLFITSFCLWDALREAQWHGAQRIIMLSASSKTAIGLAYALAADDSAPEVVAVTSPRNVQMVQGLGVYSSVMTYDALAEVDADIPTVVVDMAGNGAVLGALHQRLGAQMLHCIQVGITHRAEVRDDGIDVGRSGFFFAPSHIERRMADWGTAGFAQRTNDFMRDATARCATWLKIREVAGVEGLSAVYADVASGTLPADEGIVVRM</sequence>
<reference evidence="2" key="1">
    <citation type="submission" date="2017-09" db="EMBL/GenBank/DDBJ databases">
        <authorList>
            <person name="Varghese N."/>
            <person name="Submissions S."/>
        </authorList>
    </citation>
    <scope>NUCLEOTIDE SEQUENCE [LARGE SCALE GENOMIC DNA]</scope>
    <source>
        <strain evidence="2">C7</strain>
    </source>
</reference>